<protein>
    <submittedName>
        <fullName evidence="1">Uncharacterized protein</fullName>
    </submittedName>
</protein>
<organism evidence="1">
    <name type="scientific">Tanacetum cinerariifolium</name>
    <name type="common">Dalmatian daisy</name>
    <name type="synonym">Chrysanthemum cinerariifolium</name>
    <dbReference type="NCBI Taxonomy" id="118510"/>
    <lineage>
        <taxon>Eukaryota</taxon>
        <taxon>Viridiplantae</taxon>
        <taxon>Streptophyta</taxon>
        <taxon>Embryophyta</taxon>
        <taxon>Tracheophyta</taxon>
        <taxon>Spermatophyta</taxon>
        <taxon>Magnoliopsida</taxon>
        <taxon>eudicotyledons</taxon>
        <taxon>Gunneridae</taxon>
        <taxon>Pentapetalae</taxon>
        <taxon>asterids</taxon>
        <taxon>campanulids</taxon>
        <taxon>Asterales</taxon>
        <taxon>Asteraceae</taxon>
        <taxon>Asteroideae</taxon>
        <taxon>Anthemideae</taxon>
        <taxon>Anthemidinae</taxon>
        <taxon>Tanacetum</taxon>
    </lineage>
</organism>
<dbReference type="EMBL" id="BKCJ010010837">
    <property type="protein sequence ID" value="GEU93370.1"/>
    <property type="molecule type" value="Genomic_DNA"/>
</dbReference>
<comment type="caution">
    <text evidence="1">The sequence shown here is derived from an EMBL/GenBank/DDBJ whole genome shotgun (WGS) entry which is preliminary data.</text>
</comment>
<accession>A0A6L2P4L1</accession>
<dbReference type="AlphaFoldDB" id="A0A6L2P4L1"/>
<evidence type="ECO:0000313" key="1">
    <source>
        <dbReference type="EMBL" id="GEU93370.1"/>
    </source>
</evidence>
<reference evidence="1" key="1">
    <citation type="journal article" date="2019" name="Sci. Rep.">
        <title>Draft genome of Tanacetum cinerariifolium, the natural source of mosquito coil.</title>
        <authorList>
            <person name="Yamashiro T."/>
            <person name="Shiraishi A."/>
            <person name="Satake H."/>
            <person name="Nakayama K."/>
        </authorList>
    </citation>
    <scope>NUCLEOTIDE SEQUENCE</scope>
</reference>
<gene>
    <name evidence="1" type="ORF">Tci_065348</name>
</gene>
<proteinExistence type="predicted"/>
<sequence>MKVMKINKLERNSDAFDLLKINANLFTCNTPLGMIFDEFSRLSRMDDNLFTYEVKILEPSYAQSVEQQYDKLENGDLDVYEPSVCYDENEKIYARDMILINKKLVRLIDITVKQWLDFKFRDHKKVDKEFMEEVVNTWLIRSFKKQFEEYMEIKRQFKTKNVMWLYWVIGDDEEVLTNDELSNLKEENMGEGNKIDEIFRIETNILHFETPLNKAFKEFSYLF</sequence>
<name>A0A6L2P4L1_TANCI</name>